<accession>A0ABR7NMG1</accession>
<evidence type="ECO:0000256" key="1">
    <source>
        <dbReference type="ARBA" id="ARBA00001947"/>
    </source>
</evidence>
<dbReference type="Proteomes" id="UP000658131">
    <property type="component" value="Unassembled WGS sequence"/>
</dbReference>
<gene>
    <name evidence="6" type="ORF">H8717_14440</name>
</gene>
<organism evidence="6 7">
    <name type="scientific">Yanshouia hominis</name>
    <dbReference type="NCBI Taxonomy" id="2763673"/>
    <lineage>
        <taxon>Bacteria</taxon>
        <taxon>Bacillati</taxon>
        <taxon>Bacillota</taxon>
        <taxon>Clostridia</taxon>
        <taxon>Eubacteriales</taxon>
        <taxon>Oscillospiraceae</taxon>
        <taxon>Yanshouia</taxon>
    </lineage>
</organism>
<dbReference type="PANTHER" id="PTHR37326:SF1">
    <property type="entry name" value="BLL3975 PROTEIN"/>
    <property type="match status" value="1"/>
</dbReference>
<dbReference type="Pfam" id="PF24827">
    <property type="entry name" value="AstE_AspA_cat"/>
    <property type="match status" value="1"/>
</dbReference>
<dbReference type="InterPro" id="IPR053138">
    <property type="entry name" value="N-alpha-Ac-DABA_deacetylase"/>
</dbReference>
<evidence type="ECO:0000256" key="2">
    <source>
        <dbReference type="ARBA" id="ARBA00022723"/>
    </source>
</evidence>
<dbReference type="SUPFAM" id="SSF53187">
    <property type="entry name" value="Zn-dependent exopeptidases"/>
    <property type="match status" value="1"/>
</dbReference>
<evidence type="ECO:0000313" key="7">
    <source>
        <dbReference type="Proteomes" id="UP000658131"/>
    </source>
</evidence>
<keyword evidence="3" id="KW-0378">Hydrolase</keyword>
<dbReference type="PANTHER" id="PTHR37326">
    <property type="entry name" value="BLL3975 PROTEIN"/>
    <property type="match status" value="1"/>
</dbReference>
<evidence type="ECO:0000256" key="4">
    <source>
        <dbReference type="ARBA" id="ARBA00022833"/>
    </source>
</evidence>
<dbReference type="PIRSF" id="PIRSF039012">
    <property type="entry name" value="ASP"/>
    <property type="match status" value="1"/>
</dbReference>
<evidence type="ECO:0000259" key="5">
    <source>
        <dbReference type="Pfam" id="PF24827"/>
    </source>
</evidence>
<comment type="cofactor">
    <cofactor evidence="1">
        <name>Zn(2+)</name>
        <dbReference type="ChEBI" id="CHEBI:29105"/>
    </cofactor>
</comment>
<dbReference type="InterPro" id="IPR043795">
    <property type="entry name" value="N-alpha-Ac-DABA-like"/>
</dbReference>
<keyword evidence="4" id="KW-0862">Zinc</keyword>
<keyword evidence="2" id="KW-0479">Metal-binding</keyword>
<feature type="domain" description="Succinylglutamate desuccinylase/Aspartoacylase catalytic" evidence="5">
    <location>
        <begin position="46"/>
        <end position="246"/>
    </location>
</feature>
<name>A0ABR7NMG1_9FIRM</name>
<dbReference type="EMBL" id="JACRTB010000038">
    <property type="protein sequence ID" value="MBC8577596.1"/>
    <property type="molecule type" value="Genomic_DNA"/>
</dbReference>
<dbReference type="Gene3D" id="3.40.630.10">
    <property type="entry name" value="Zn peptidases"/>
    <property type="match status" value="1"/>
</dbReference>
<proteinExistence type="predicted"/>
<protein>
    <submittedName>
        <fullName evidence="6">Succinylglutamate desuccinylase/aspartoacylase family protein</fullName>
    </submittedName>
</protein>
<evidence type="ECO:0000313" key="6">
    <source>
        <dbReference type="EMBL" id="MBC8577596.1"/>
    </source>
</evidence>
<reference evidence="6 7" key="1">
    <citation type="submission" date="2020-08" db="EMBL/GenBank/DDBJ databases">
        <title>Genome public.</title>
        <authorList>
            <person name="Liu C."/>
            <person name="Sun Q."/>
        </authorList>
    </citation>
    <scope>NUCLEOTIDE SEQUENCE [LARGE SCALE GENOMIC DNA]</scope>
    <source>
        <strain evidence="6 7">BX1</strain>
    </source>
</reference>
<sequence>MKKPLQIGTVAAACGERVKGKLFVGEFSTGTEVYLPVVILNGAQDGPVIWVNACVHGNELNGTLAAQKLARELDPRDIRGAVVITPISNPLAYREKKRLSFLEGNYGMGENCNMGEVFPGRMDGCMTEKLAFVLLEEIKKVAAAVVDFHCWGYGQESKPYTVIKKYPDEKISREIFAIAKAFGSKMICTLDLTRKLDEPSPVDRQMDVLCAEAGIPSFMAETGHSERAEPEYIDFAAQGAINVMKYYGVLEGEVPANDDAIELKSRYVIRCKHDGLAIAQVGPHEFVKKGTVLSLVYNAYGDVVEEVRAPFDLYTVSLPYMPNVNGGERVAFVGIAE</sequence>
<evidence type="ECO:0000256" key="3">
    <source>
        <dbReference type="ARBA" id="ARBA00022801"/>
    </source>
</evidence>
<keyword evidence="7" id="KW-1185">Reference proteome</keyword>
<dbReference type="InterPro" id="IPR055438">
    <property type="entry name" value="AstE_AspA_cat"/>
</dbReference>
<comment type="caution">
    <text evidence="6">The sequence shown here is derived from an EMBL/GenBank/DDBJ whole genome shotgun (WGS) entry which is preliminary data.</text>
</comment>
<dbReference type="RefSeq" id="WP_262400985.1">
    <property type="nucleotide sequence ID" value="NZ_JACRTB010000038.1"/>
</dbReference>